<evidence type="ECO:0000313" key="10">
    <source>
        <dbReference type="Proteomes" id="UP000226431"/>
    </source>
</evidence>
<name>A0A2C5YM05_9HYPO</name>
<evidence type="ECO:0000256" key="4">
    <source>
        <dbReference type="ARBA" id="ARBA00022448"/>
    </source>
</evidence>
<dbReference type="AlphaFoldDB" id="A0A2C5YM05"/>
<keyword evidence="6" id="KW-0333">Golgi apparatus</keyword>
<accession>A0A2C5YM05</accession>
<sequence>MVEALCEALGLRDEFADDATSKYLNHLIELPVEQLCSSEPDRLARESHSVLSSLQTLSKRSHQLIVQSAASHLSLRQNLPAFARLASELSYDVPALAAVADSFSSTFDNTGENQTIVCRKQSICLMQNAHRLVSITELPSLLHTAARANPVNYSNSLDLYAHARRLASLYPSSSVVSSVLSDADRYIRQIATELVVALESPGIKLAAGLRTVGWLKRVVSDLVANISSDETLPAVFLACRLATLVATLAALKPLRDLADGERLRRASSGPSTGGQQIERYLKRYIEIFREHAFGIVSMSKSIDVGIISSTTTEADALSPPSPPLSSFALYIIDLLVHTLNEYIPFITDRTSRNSIITQVLYCAGSLGRLGADFSVLLAALGIDERPDQIKRHRMLAGRLDNIIKGQSAPSRP</sequence>
<dbReference type="InterPro" id="IPR007255">
    <property type="entry name" value="COG8"/>
</dbReference>
<keyword evidence="4" id="KW-0813">Transport</keyword>
<dbReference type="GO" id="GO:0000139">
    <property type="term" value="C:Golgi membrane"/>
    <property type="evidence" value="ECO:0007669"/>
    <property type="project" value="UniProtKB-SubCell"/>
</dbReference>
<dbReference type="GO" id="GO:0017119">
    <property type="term" value="C:Golgi transport complex"/>
    <property type="evidence" value="ECO:0007669"/>
    <property type="project" value="InterPro"/>
</dbReference>
<organism evidence="9 10">
    <name type="scientific">Ophiocordyceps camponoti-rufipedis</name>
    <dbReference type="NCBI Taxonomy" id="2004952"/>
    <lineage>
        <taxon>Eukaryota</taxon>
        <taxon>Fungi</taxon>
        <taxon>Dikarya</taxon>
        <taxon>Ascomycota</taxon>
        <taxon>Pezizomycotina</taxon>
        <taxon>Sordariomycetes</taxon>
        <taxon>Hypocreomycetidae</taxon>
        <taxon>Hypocreales</taxon>
        <taxon>Ophiocordycipitaceae</taxon>
        <taxon>Ophiocordyceps</taxon>
    </lineage>
</organism>
<evidence type="ECO:0000256" key="5">
    <source>
        <dbReference type="ARBA" id="ARBA00022927"/>
    </source>
</evidence>
<gene>
    <name evidence="9" type="ORF">CDD80_5939</name>
</gene>
<reference evidence="9 10" key="1">
    <citation type="submission" date="2017-06" db="EMBL/GenBank/DDBJ databases">
        <title>Ant-infecting Ophiocordyceps genomes reveal a high diversity of potential behavioral manipulation genes and a possible major role for enterotoxins.</title>
        <authorList>
            <person name="De Bekker C."/>
            <person name="Evans H.C."/>
            <person name="Brachmann A."/>
            <person name="Hughes D.P."/>
        </authorList>
    </citation>
    <scope>NUCLEOTIDE SEQUENCE [LARGE SCALE GENOMIC DNA]</scope>
    <source>
        <strain evidence="9 10">Map16</strain>
    </source>
</reference>
<evidence type="ECO:0000256" key="7">
    <source>
        <dbReference type="ARBA" id="ARBA00023136"/>
    </source>
</evidence>
<keyword evidence="5" id="KW-0653">Protein transport</keyword>
<dbReference type="Pfam" id="PF04124">
    <property type="entry name" value="Dor1"/>
    <property type="match status" value="1"/>
</dbReference>
<comment type="subcellular location">
    <subcellularLocation>
        <location evidence="1">Golgi apparatus membrane</location>
        <topology evidence="1">Peripheral membrane protein</topology>
    </subcellularLocation>
</comment>
<evidence type="ECO:0000256" key="3">
    <source>
        <dbReference type="ARBA" id="ARBA00020983"/>
    </source>
</evidence>
<dbReference type="OrthoDB" id="1661054at2759"/>
<dbReference type="STRING" id="2004952.A0A2C5YM05"/>
<dbReference type="PANTHER" id="PTHR21311">
    <property type="entry name" value="CONSERVED OLIGOMERIC GOLGI COMPLEX COMPONENT 8"/>
    <property type="match status" value="1"/>
</dbReference>
<protein>
    <recommendedName>
        <fullName evidence="3">Conserved oligomeric Golgi complex subunit 8</fullName>
    </recommendedName>
    <alternativeName>
        <fullName evidence="8">Component of oligomeric Golgi complex 8</fullName>
    </alternativeName>
</protein>
<comment type="similarity">
    <text evidence="2">Belongs to the COG8 family.</text>
</comment>
<dbReference type="PANTHER" id="PTHR21311:SF0">
    <property type="entry name" value="CONSERVED OLIGOMERIC GOLGI COMPLEX SUBUNIT 8"/>
    <property type="match status" value="1"/>
</dbReference>
<evidence type="ECO:0000256" key="1">
    <source>
        <dbReference type="ARBA" id="ARBA00004395"/>
    </source>
</evidence>
<evidence type="ECO:0000256" key="2">
    <source>
        <dbReference type="ARBA" id="ARBA00006419"/>
    </source>
</evidence>
<keyword evidence="7" id="KW-0472">Membrane</keyword>
<proteinExistence type="inferred from homology"/>
<dbReference type="GO" id="GO:0015031">
    <property type="term" value="P:protein transport"/>
    <property type="evidence" value="ECO:0007669"/>
    <property type="project" value="UniProtKB-KW"/>
</dbReference>
<comment type="caution">
    <text evidence="9">The sequence shown here is derived from an EMBL/GenBank/DDBJ whole genome shotgun (WGS) entry which is preliminary data.</text>
</comment>
<dbReference type="Proteomes" id="UP000226431">
    <property type="component" value="Unassembled WGS sequence"/>
</dbReference>
<evidence type="ECO:0000256" key="6">
    <source>
        <dbReference type="ARBA" id="ARBA00023034"/>
    </source>
</evidence>
<keyword evidence="10" id="KW-1185">Reference proteome</keyword>
<dbReference type="GO" id="GO:0006891">
    <property type="term" value="P:intra-Golgi vesicle-mediated transport"/>
    <property type="evidence" value="ECO:0007669"/>
    <property type="project" value="TreeGrafter"/>
</dbReference>
<evidence type="ECO:0000313" key="9">
    <source>
        <dbReference type="EMBL" id="PHH70545.1"/>
    </source>
</evidence>
<evidence type="ECO:0000256" key="8">
    <source>
        <dbReference type="ARBA" id="ARBA00031347"/>
    </source>
</evidence>
<dbReference type="EMBL" id="NJES01000613">
    <property type="protein sequence ID" value="PHH70545.1"/>
    <property type="molecule type" value="Genomic_DNA"/>
</dbReference>